<accession>A0A832G034</accession>
<dbReference type="Pfam" id="PF01209">
    <property type="entry name" value="Ubie_methyltran"/>
    <property type="match status" value="1"/>
</dbReference>
<dbReference type="AlphaFoldDB" id="A0A832G034"/>
<dbReference type="InterPro" id="IPR023576">
    <property type="entry name" value="UbiE/COQ5_MeTrFase_CS"/>
</dbReference>
<comment type="similarity">
    <text evidence="5">Belongs to the class I-like SAM-binding methyltransferase superfamily. MenG/UbiE family.</text>
</comment>
<keyword evidence="1 5" id="KW-0474">Menaquinone biosynthesis</keyword>
<dbReference type="GO" id="GO:0032259">
    <property type="term" value="P:methylation"/>
    <property type="evidence" value="ECO:0007669"/>
    <property type="project" value="UniProtKB-KW"/>
</dbReference>
<evidence type="ECO:0000256" key="5">
    <source>
        <dbReference type="HAMAP-Rule" id="MF_01813"/>
    </source>
</evidence>
<dbReference type="NCBIfam" id="TIGR01934">
    <property type="entry name" value="MenG_MenH_UbiE"/>
    <property type="match status" value="1"/>
</dbReference>
<dbReference type="EMBL" id="DSVI01000003">
    <property type="protein sequence ID" value="HGT46494.1"/>
    <property type="molecule type" value="Genomic_DNA"/>
</dbReference>
<evidence type="ECO:0000256" key="4">
    <source>
        <dbReference type="ARBA" id="ARBA00022691"/>
    </source>
</evidence>
<dbReference type="CDD" id="cd02440">
    <property type="entry name" value="AdoMet_MTases"/>
    <property type="match status" value="1"/>
</dbReference>
<name>A0A832G034_9BACT</name>
<dbReference type="NCBIfam" id="NF001244">
    <property type="entry name" value="PRK00216.1-5"/>
    <property type="match status" value="1"/>
</dbReference>
<dbReference type="PANTHER" id="PTHR43591">
    <property type="entry name" value="METHYLTRANSFERASE"/>
    <property type="match status" value="1"/>
</dbReference>
<feature type="binding site" evidence="5">
    <location>
        <position position="58"/>
    </location>
    <ligand>
        <name>S-adenosyl-L-methionine</name>
        <dbReference type="ChEBI" id="CHEBI:59789"/>
    </ligand>
</feature>
<dbReference type="GO" id="GO:0043770">
    <property type="term" value="F:demethylmenaquinone methyltransferase activity"/>
    <property type="evidence" value="ECO:0007669"/>
    <property type="project" value="UniProtKB-UniRule"/>
</dbReference>
<comment type="caution">
    <text evidence="5">Lacks conserved residue(s) required for the propagation of feature annotation.</text>
</comment>
<organism evidence="6">
    <name type="scientific">Ignavibacterium album</name>
    <dbReference type="NCBI Taxonomy" id="591197"/>
    <lineage>
        <taxon>Bacteria</taxon>
        <taxon>Pseudomonadati</taxon>
        <taxon>Ignavibacteriota</taxon>
        <taxon>Ignavibacteria</taxon>
        <taxon>Ignavibacteriales</taxon>
        <taxon>Ignavibacteriaceae</taxon>
        <taxon>Ignavibacterium</taxon>
    </lineage>
</organism>
<reference evidence="6" key="1">
    <citation type="journal article" date="2020" name="mSystems">
        <title>Genome- and Community-Level Interaction Insights into Carbon Utilization and Element Cycling Functions of Hydrothermarchaeota in Hydrothermal Sediment.</title>
        <authorList>
            <person name="Zhou Z."/>
            <person name="Liu Y."/>
            <person name="Xu W."/>
            <person name="Pan J."/>
            <person name="Luo Z.H."/>
            <person name="Li M."/>
        </authorList>
    </citation>
    <scope>NUCLEOTIDE SEQUENCE [LARGE SCALE GENOMIC DNA]</scope>
    <source>
        <strain evidence="6">SpSt-500</strain>
    </source>
</reference>
<evidence type="ECO:0000256" key="1">
    <source>
        <dbReference type="ARBA" id="ARBA00022428"/>
    </source>
</evidence>
<comment type="function">
    <text evidence="5">Methyltransferase required for the conversion of demethylmenaquinol (DMKH2) to menaquinol (MKH2).</text>
</comment>
<dbReference type="PANTHER" id="PTHR43591:SF24">
    <property type="entry name" value="2-METHOXY-6-POLYPRENYL-1,4-BENZOQUINOL METHYLASE, MITOCHONDRIAL"/>
    <property type="match status" value="1"/>
</dbReference>
<keyword evidence="3 5" id="KW-0808">Transferase</keyword>
<evidence type="ECO:0000313" key="6">
    <source>
        <dbReference type="EMBL" id="HGT46494.1"/>
    </source>
</evidence>
<dbReference type="InterPro" id="IPR004033">
    <property type="entry name" value="UbiE/COQ5_MeTrFase"/>
</dbReference>
<sequence length="228" mass="26172">MVSDKKNKVKNIFDDISGKYDLLNHLLSFGIDKRWRKKALRLTGLNKNSFLLDVACGTGDVAIEAKKLGVEKIIGADFSHNMLSLFNKKSKWIIGNNVQMVAEQMPFRDNTFTNITVAFGVRNFYNIQEGFNSFYRVLKPGGKATIIEFRMPKNKFFAYLYRFYFKKILPIIGGLISGNKSAYTYLPESVEEFDMKVDLVKLLQNSGFRKIDVYHFTFGIVQTLIAEK</sequence>
<dbReference type="PROSITE" id="PS51608">
    <property type="entry name" value="SAM_MT_UBIE"/>
    <property type="match status" value="1"/>
</dbReference>
<protein>
    <recommendedName>
        <fullName evidence="5">Demethylmenaquinone methyltransferase</fullName>
        <ecNumber evidence="5">2.1.1.163</ecNumber>
    </recommendedName>
</protein>
<evidence type="ECO:0000256" key="2">
    <source>
        <dbReference type="ARBA" id="ARBA00022603"/>
    </source>
</evidence>
<dbReference type="UniPathway" id="UPA00079">
    <property type="reaction ID" value="UER00169"/>
</dbReference>
<dbReference type="PROSITE" id="PS01183">
    <property type="entry name" value="UBIE_1"/>
    <property type="match status" value="1"/>
</dbReference>
<comment type="pathway">
    <text evidence="5">Quinol/quinone metabolism; menaquinone biosynthesis; menaquinol from 1,4-dihydroxy-2-naphthoate: step 2/2.</text>
</comment>
<keyword evidence="2 5" id="KW-0489">Methyltransferase</keyword>
<dbReference type="HAMAP" id="MF_01813">
    <property type="entry name" value="MenG_UbiE_methyltr"/>
    <property type="match status" value="1"/>
</dbReference>
<gene>
    <name evidence="6" type="primary">ubiE</name>
    <name evidence="5" type="synonym">menG</name>
    <name evidence="6" type="ORF">ENS56_00465</name>
</gene>
<comment type="caution">
    <text evidence="6">The sequence shown here is derived from an EMBL/GenBank/DDBJ whole genome shotgun (WGS) entry which is preliminary data.</text>
</comment>
<feature type="binding site" evidence="5">
    <location>
        <begin position="96"/>
        <end position="97"/>
    </location>
    <ligand>
        <name>S-adenosyl-L-methionine</name>
        <dbReference type="ChEBI" id="CHEBI:59789"/>
    </ligand>
</feature>
<dbReference type="EC" id="2.1.1.163" evidence="5"/>
<feature type="binding site" evidence="5">
    <location>
        <position position="77"/>
    </location>
    <ligand>
        <name>S-adenosyl-L-methionine</name>
        <dbReference type="ChEBI" id="CHEBI:59789"/>
    </ligand>
</feature>
<proteinExistence type="inferred from homology"/>
<keyword evidence="4 5" id="KW-0949">S-adenosyl-L-methionine</keyword>
<dbReference type="SUPFAM" id="SSF53335">
    <property type="entry name" value="S-adenosyl-L-methionine-dependent methyltransferases"/>
    <property type="match status" value="1"/>
</dbReference>
<dbReference type="GO" id="GO:0009234">
    <property type="term" value="P:menaquinone biosynthetic process"/>
    <property type="evidence" value="ECO:0007669"/>
    <property type="project" value="UniProtKB-UniRule"/>
</dbReference>
<dbReference type="InterPro" id="IPR029063">
    <property type="entry name" value="SAM-dependent_MTases_sf"/>
</dbReference>
<dbReference type="Gene3D" id="3.40.50.150">
    <property type="entry name" value="Vaccinia Virus protein VP39"/>
    <property type="match status" value="1"/>
</dbReference>
<evidence type="ECO:0000256" key="3">
    <source>
        <dbReference type="ARBA" id="ARBA00022679"/>
    </source>
</evidence>
<comment type="catalytic activity">
    <reaction evidence="5">
        <text>a 2-demethylmenaquinol + S-adenosyl-L-methionine = a menaquinol + S-adenosyl-L-homocysteine + H(+)</text>
        <dbReference type="Rhea" id="RHEA:42640"/>
        <dbReference type="Rhea" id="RHEA-COMP:9539"/>
        <dbReference type="Rhea" id="RHEA-COMP:9563"/>
        <dbReference type="ChEBI" id="CHEBI:15378"/>
        <dbReference type="ChEBI" id="CHEBI:18151"/>
        <dbReference type="ChEBI" id="CHEBI:55437"/>
        <dbReference type="ChEBI" id="CHEBI:57856"/>
        <dbReference type="ChEBI" id="CHEBI:59789"/>
        <dbReference type="EC" id="2.1.1.163"/>
    </reaction>
</comment>